<evidence type="ECO:0000256" key="5">
    <source>
        <dbReference type="SAM" id="Coils"/>
    </source>
</evidence>
<evidence type="ECO:0000313" key="7">
    <source>
        <dbReference type="EMBL" id="KRO20156.1"/>
    </source>
</evidence>
<dbReference type="Gene3D" id="1.10.1660.10">
    <property type="match status" value="1"/>
</dbReference>
<keyword evidence="8" id="KW-1185">Reference proteome</keyword>
<keyword evidence="3" id="KW-0238">DNA-binding</keyword>
<keyword evidence="4" id="KW-0804">Transcription</keyword>
<organism evidence="7 8">
    <name type="scientific">Pediococcus argentinicus</name>
    <dbReference type="NCBI Taxonomy" id="480391"/>
    <lineage>
        <taxon>Bacteria</taxon>
        <taxon>Bacillati</taxon>
        <taxon>Bacillota</taxon>
        <taxon>Bacilli</taxon>
        <taxon>Lactobacillales</taxon>
        <taxon>Lactobacillaceae</taxon>
        <taxon>Pediococcus</taxon>
    </lineage>
</organism>
<dbReference type="Pfam" id="PF13411">
    <property type="entry name" value="MerR_1"/>
    <property type="match status" value="1"/>
</dbReference>
<dbReference type="Proteomes" id="UP000051249">
    <property type="component" value="Unassembled WGS sequence"/>
</dbReference>
<dbReference type="GO" id="GO:0003700">
    <property type="term" value="F:DNA-binding transcription factor activity"/>
    <property type="evidence" value="ECO:0007669"/>
    <property type="project" value="InterPro"/>
</dbReference>
<dbReference type="GO" id="GO:0003677">
    <property type="term" value="F:DNA binding"/>
    <property type="evidence" value="ECO:0007669"/>
    <property type="project" value="UniProtKB-KW"/>
</dbReference>
<evidence type="ECO:0000313" key="8">
    <source>
        <dbReference type="Proteomes" id="UP000051249"/>
    </source>
</evidence>
<sequence length="130" mass="15382">MTTIQEVADMLKVTPNTIRYYEKMGVIDHIARDRNGVRQFNNDNIERTHMAIILRNMGMPVKEVREQMHQTSDDPTVEELNNFKDTISSLLVNLDEKAAEIEQEKIHVKQKLIILDEQIRRRKIKEMETY</sequence>
<dbReference type="PANTHER" id="PTHR30204:SF69">
    <property type="entry name" value="MERR-FAMILY TRANSCRIPTIONAL REGULATOR"/>
    <property type="match status" value="1"/>
</dbReference>
<dbReference type="PROSITE" id="PS50937">
    <property type="entry name" value="HTH_MERR_2"/>
    <property type="match status" value="1"/>
</dbReference>
<name>A0A0R2N4S2_9LACO</name>
<dbReference type="InterPro" id="IPR047057">
    <property type="entry name" value="MerR_fam"/>
</dbReference>
<keyword evidence="1" id="KW-0678">Repressor</keyword>
<dbReference type="PANTHER" id="PTHR30204">
    <property type="entry name" value="REDOX-CYCLING DRUG-SENSING TRANSCRIPTIONAL ACTIVATOR SOXR"/>
    <property type="match status" value="1"/>
</dbReference>
<evidence type="ECO:0000256" key="2">
    <source>
        <dbReference type="ARBA" id="ARBA00023015"/>
    </source>
</evidence>
<dbReference type="PATRIC" id="fig|480391.4.peg.1681"/>
<keyword evidence="2" id="KW-0805">Transcription regulation</keyword>
<feature type="coiled-coil region" evidence="5">
    <location>
        <begin position="84"/>
        <end position="111"/>
    </location>
</feature>
<dbReference type="InterPro" id="IPR009061">
    <property type="entry name" value="DNA-bd_dom_put_sf"/>
</dbReference>
<proteinExistence type="predicted"/>
<dbReference type="EMBL" id="JQCQ01000074">
    <property type="protein sequence ID" value="KRO20156.1"/>
    <property type="molecule type" value="Genomic_DNA"/>
</dbReference>
<evidence type="ECO:0000256" key="4">
    <source>
        <dbReference type="ARBA" id="ARBA00023163"/>
    </source>
</evidence>
<accession>A0A0R2N4S2</accession>
<protein>
    <recommendedName>
        <fullName evidence="6">HTH merR-type domain-containing protein</fullName>
    </recommendedName>
</protein>
<evidence type="ECO:0000256" key="1">
    <source>
        <dbReference type="ARBA" id="ARBA00022491"/>
    </source>
</evidence>
<feature type="domain" description="HTH merR-type" evidence="6">
    <location>
        <begin position="1"/>
        <end position="70"/>
    </location>
</feature>
<gene>
    <name evidence="7" type="ORF">IV88_GL001648</name>
</gene>
<dbReference type="RefSeq" id="WP_057800545.1">
    <property type="nucleotide sequence ID" value="NZ_BJZZ01000088.1"/>
</dbReference>
<dbReference type="AlphaFoldDB" id="A0A0R2N4S2"/>
<dbReference type="SUPFAM" id="SSF46955">
    <property type="entry name" value="Putative DNA-binding domain"/>
    <property type="match status" value="1"/>
</dbReference>
<dbReference type="OrthoDB" id="9791488at2"/>
<evidence type="ECO:0000256" key="3">
    <source>
        <dbReference type="ARBA" id="ARBA00023125"/>
    </source>
</evidence>
<dbReference type="InterPro" id="IPR000551">
    <property type="entry name" value="MerR-type_HTH_dom"/>
</dbReference>
<reference evidence="7 8" key="1">
    <citation type="journal article" date="2015" name="Genome Announc.">
        <title>Expanding the biotechnology potential of lactobacilli through comparative genomics of 213 strains and associated genera.</title>
        <authorList>
            <person name="Sun Z."/>
            <person name="Harris H.M."/>
            <person name="McCann A."/>
            <person name="Guo C."/>
            <person name="Argimon S."/>
            <person name="Zhang W."/>
            <person name="Yang X."/>
            <person name="Jeffery I.B."/>
            <person name="Cooney J.C."/>
            <person name="Kagawa T.F."/>
            <person name="Liu W."/>
            <person name="Song Y."/>
            <person name="Salvetti E."/>
            <person name="Wrobel A."/>
            <person name="Rasinkangas P."/>
            <person name="Parkhill J."/>
            <person name="Rea M.C."/>
            <person name="O'Sullivan O."/>
            <person name="Ritari J."/>
            <person name="Douillard F.P."/>
            <person name="Paul Ross R."/>
            <person name="Yang R."/>
            <person name="Briner A.E."/>
            <person name="Felis G.E."/>
            <person name="de Vos W.M."/>
            <person name="Barrangou R."/>
            <person name="Klaenhammer T.R."/>
            <person name="Caufield P.W."/>
            <person name="Cui Y."/>
            <person name="Zhang H."/>
            <person name="O'Toole P.W."/>
        </authorList>
    </citation>
    <scope>NUCLEOTIDE SEQUENCE [LARGE SCALE GENOMIC DNA]</scope>
    <source>
        <strain evidence="7 8">DSM 23026</strain>
    </source>
</reference>
<comment type="caution">
    <text evidence="7">The sequence shown here is derived from an EMBL/GenBank/DDBJ whole genome shotgun (WGS) entry which is preliminary data.</text>
</comment>
<keyword evidence="5" id="KW-0175">Coiled coil</keyword>
<dbReference type="SMART" id="SM00422">
    <property type="entry name" value="HTH_MERR"/>
    <property type="match status" value="1"/>
</dbReference>
<evidence type="ECO:0000259" key="6">
    <source>
        <dbReference type="PROSITE" id="PS50937"/>
    </source>
</evidence>